<dbReference type="STRING" id="478744.SAMN05444359_13224"/>
<keyword evidence="1" id="KW-0812">Transmembrane</keyword>
<reference evidence="3" key="1">
    <citation type="submission" date="2016-10" db="EMBL/GenBank/DDBJ databases">
        <authorList>
            <person name="Varghese N."/>
            <person name="Submissions S."/>
        </authorList>
    </citation>
    <scope>NUCLEOTIDE SEQUENCE [LARGE SCALE GENOMIC DNA]</scope>
    <source>
        <strain evidence="3">DSM 24740</strain>
    </source>
</reference>
<proteinExistence type="predicted"/>
<keyword evidence="1" id="KW-0472">Membrane</keyword>
<evidence type="ECO:0000313" key="2">
    <source>
        <dbReference type="EMBL" id="SER28258.1"/>
    </source>
</evidence>
<accession>A0A1H9MX65</accession>
<dbReference type="EMBL" id="FOFB01000032">
    <property type="protein sequence ID" value="SER28258.1"/>
    <property type="molecule type" value="Genomic_DNA"/>
</dbReference>
<protein>
    <submittedName>
        <fullName evidence="2">Uncharacterized protein</fullName>
    </submittedName>
</protein>
<dbReference type="AlphaFoldDB" id="A0A1H9MX65"/>
<organism evidence="2 3">
    <name type="scientific">Neolewinella agarilytica</name>
    <dbReference type="NCBI Taxonomy" id="478744"/>
    <lineage>
        <taxon>Bacteria</taxon>
        <taxon>Pseudomonadati</taxon>
        <taxon>Bacteroidota</taxon>
        <taxon>Saprospiria</taxon>
        <taxon>Saprospirales</taxon>
        <taxon>Lewinellaceae</taxon>
        <taxon>Neolewinella</taxon>
    </lineage>
</organism>
<name>A0A1H9MX65_9BACT</name>
<keyword evidence="3" id="KW-1185">Reference proteome</keyword>
<keyword evidence="1" id="KW-1133">Transmembrane helix</keyword>
<dbReference type="Proteomes" id="UP000199021">
    <property type="component" value="Unassembled WGS sequence"/>
</dbReference>
<sequence length="41" mass="4638">MSVVTKIILVIIVLHLLVGFGWLIYMLAPRKKEAKKEEGAE</sequence>
<dbReference type="InParanoid" id="A0A1H9MX65"/>
<gene>
    <name evidence="2" type="ORF">SAMN05444359_13224</name>
</gene>
<evidence type="ECO:0000256" key="1">
    <source>
        <dbReference type="SAM" id="Phobius"/>
    </source>
</evidence>
<feature type="transmembrane region" description="Helical" evidence="1">
    <location>
        <begin position="6"/>
        <end position="28"/>
    </location>
</feature>
<evidence type="ECO:0000313" key="3">
    <source>
        <dbReference type="Proteomes" id="UP000199021"/>
    </source>
</evidence>